<organism evidence="2 3">
    <name type="scientific">Microbacterium aurum</name>
    <dbReference type="NCBI Taxonomy" id="36805"/>
    <lineage>
        <taxon>Bacteria</taxon>
        <taxon>Bacillati</taxon>
        <taxon>Actinomycetota</taxon>
        <taxon>Actinomycetes</taxon>
        <taxon>Micrococcales</taxon>
        <taxon>Microbacteriaceae</taxon>
        <taxon>Microbacterium</taxon>
    </lineage>
</organism>
<dbReference type="AlphaFoldDB" id="A0A1P8U4N7"/>
<reference evidence="2 3" key="1">
    <citation type="submission" date="2016-12" db="EMBL/GenBank/DDBJ databases">
        <title>Complete genome sequence of Microbacterium aurum KACC 15219.</title>
        <authorList>
            <person name="Jung Y."/>
            <person name="Shin J.-H."/>
            <person name="Lee Y.-J."/>
            <person name="Yi H."/>
            <person name="Bahn Y.-S."/>
            <person name="Kim J.F."/>
            <person name="Lee D.-W."/>
        </authorList>
    </citation>
    <scope>NUCLEOTIDE SEQUENCE [LARGE SCALE GENOMIC DNA]</scope>
    <source>
        <strain evidence="2 3">KACC 15219</strain>
    </source>
</reference>
<dbReference type="KEGG" id="maur:BOH66_01260"/>
<sequence length="632" mass="71353">MTPDDLTRAFPFTVRPRHRETLESYSRRSLVANAEPDTLRRELQKLARDAGASPDWTSILSAKTGRDLGRLIPVEPRTPHTDCAPCANLVKDRWACVLCSHGERVQQHPHLDDFLCERHERWTGPATTPDAQTSVSPDAVAAHRRFRRLHRRGRIDMPLLCEVLDALVRDLRRDTHEVFATAVETVAWVSRTDTMRRVFDPVQPYADTHAWMTSVLAEMTGTAVSATIRAIWLRLWPAHIALQTALRGYGDYRPGHVHDFALPEGIASWYPHTGELQSARAYLECAGLDRLTATEARDGEPTVAKPVVQRAYCSKGHPYLEVLTSKERGQTPCPTCTRSHVVPGVNDLASVAPEIAAHLHPTLNGELRAEDIAAASGRSVWWVCDVFHPYRATPANRTLNGTECAVCLGRVILVGINDLRTTHPDIAADLHPSSCSSKRAHELTANDTKPRAWVCPEGHEYRATVRQRVDGRSCAECDKRRNRTSGRSFADRFPELAATWRPELNEGRDPRDYTAGSRLDVVWWCEQGHSFPMRLEARTRGCTCPYCARRRILKNFNDFQTTHPDLVFDWHPYLNWRQPDEVMAGSDVKYMWQCAHGHLTNQSIPRRILSGGCKRCPWSERAGNRKVVRLAA</sequence>
<evidence type="ECO:0000313" key="2">
    <source>
        <dbReference type="EMBL" id="APZ33079.1"/>
    </source>
</evidence>
<protein>
    <recommendedName>
        <fullName evidence="1">Treble clef zinc finger domain-containing protein</fullName>
    </recommendedName>
</protein>
<evidence type="ECO:0000259" key="1">
    <source>
        <dbReference type="Pfam" id="PF14311"/>
    </source>
</evidence>
<dbReference type="STRING" id="36805.BOH66_01260"/>
<dbReference type="PANTHER" id="PTHR37317:SF1">
    <property type="entry name" value="ZINC-RIBBON DOMAIN-CONTAINING PROTEIN-RELATED"/>
    <property type="match status" value="1"/>
</dbReference>
<proteinExistence type="predicted"/>
<accession>A0A1P8U4N7</accession>
<feature type="domain" description="Treble clef zinc finger" evidence="1">
    <location>
        <begin position="426"/>
        <end position="479"/>
    </location>
</feature>
<dbReference type="InterPro" id="IPR025487">
    <property type="entry name" value="DUF4379"/>
</dbReference>
<keyword evidence="3" id="KW-1185">Reference proteome</keyword>
<dbReference type="EMBL" id="CP018762">
    <property type="protein sequence ID" value="APZ33079.1"/>
    <property type="molecule type" value="Genomic_DNA"/>
</dbReference>
<dbReference type="Proteomes" id="UP000187185">
    <property type="component" value="Chromosome"/>
</dbReference>
<feature type="domain" description="Treble clef zinc finger" evidence="1">
    <location>
        <begin position="496"/>
        <end position="550"/>
    </location>
</feature>
<evidence type="ECO:0000313" key="3">
    <source>
        <dbReference type="Proteomes" id="UP000187185"/>
    </source>
</evidence>
<name>A0A1P8U4N7_9MICO</name>
<dbReference type="PANTHER" id="PTHR37317">
    <property type="entry name" value="BLR8090 PROTEIN"/>
    <property type="match status" value="1"/>
</dbReference>
<feature type="domain" description="Treble clef zinc finger" evidence="1">
    <location>
        <begin position="355"/>
        <end position="409"/>
    </location>
</feature>
<gene>
    <name evidence="2" type="ORF">BOH66_01260</name>
</gene>
<feature type="domain" description="Treble clef zinc finger" evidence="1">
    <location>
        <begin position="569"/>
        <end position="616"/>
    </location>
</feature>
<dbReference type="Pfam" id="PF14311">
    <property type="entry name" value="DUF4379"/>
    <property type="match status" value="4"/>
</dbReference>